<name>A0AAE1ALP5_9GAST</name>
<evidence type="ECO:0000313" key="1">
    <source>
        <dbReference type="EMBL" id="KAK3790102.1"/>
    </source>
</evidence>
<keyword evidence="2" id="KW-1185">Reference proteome</keyword>
<dbReference type="Proteomes" id="UP001283361">
    <property type="component" value="Unassembled WGS sequence"/>
</dbReference>
<sequence length="85" mass="9114">MPTLTRTRRSVLFSRAAAAVVELESLTKITGPFTRTSTSLTRQTRGQTADCCSRAHGNLELVAIFRKSAASSAVMGGAYLPRANQ</sequence>
<gene>
    <name evidence="1" type="ORF">RRG08_057068</name>
</gene>
<proteinExistence type="predicted"/>
<organism evidence="1 2">
    <name type="scientific">Elysia crispata</name>
    <name type="common">lettuce slug</name>
    <dbReference type="NCBI Taxonomy" id="231223"/>
    <lineage>
        <taxon>Eukaryota</taxon>
        <taxon>Metazoa</taxon>
        <taxon>Spiralia</taxon>
        <taxon>Lophotrochozoa</taxon>
        <taxon>Mollusca</taxon>
        <taxon>Gastropoda</taxon>
        <taxon>Heterobranchia</taxon>
        <taxon>Euthyneura</taxon>
        <taxon>Panpulmonata</taxon>
        <taxon>Sacoglossa</taxon>
        <taxon>Placobranchoidea</taxon>
        <taxon>Plakobranchidae</taxon>
        <taxon>Elysia</taxon>
    </lineage>
</organism>
<protein>
    <submittedName>
        <fullName evidence="1">Uncharacterized protein</fullName>
    </submittedName>
</protein>
<evidence type="ECO:0000313" key="2">
    <source>
        <dbReference type="Proteomes" id="UP001283361"/>
    </source>
</evidence>
<accession>A0AAE1ALP5</accession>
<comment type="caution">
    <text evidence="1">The sequence shown here is derived from an EMBL/GenBank/DDBJ whole genome shotgun (WGS) entry which is preliminary data.</text>
</comment>
<reference evidence="1" key="1">
    <citation type="journal article" date="2023" name="G3 (Bethesda)">
        <title>A reference genome for the long-term kleptoplast-retaining sea slug Elysia crispata morphotype clarki.</title>
        <authorList>
            <person name="Eastman K.E."/>
            <person name="Pendleton A.L."/>
            <person name="Shaikh M.A."/>
            <person name="Suttiyut T."/>
            <person name="Ogas R."/>
            <person name="Tomko P."/>
            <person name="Gavelis G."/>
            <person name="Widhalm J.R."/>
            <person name="Wisecaver J.H."/>
        </authorList>
    </citation>
    <scope>NUCLEOTIDE SEQUENCE</scope>
    <source>
        <strain evidence="1">ECLA1</strain>
    </source>
</reference>
<dbReference type="AlphaFoldDB" id="A0AAE1ALP5"/>
<dbReference type="EMBL" id="JAWDGP010001574">
    <property type="protein sequence ID" value="KAK3790102.1"/>
    <property type="molecule type" value="Genomic_DNA"/>
</dbReference>